<feature type="region of interest" description="Disordered" evidence="1">
    <location>
        <begin position="1"/>
        <end position="25"/>
    </location>
</feature>
<sequence length="43" mass="4987">MFTDAEREEWSDRAGRTFQAGDMTIPRNKKDLARAAHELYQSS</sequence>
<evidence type="ECO:0000256" key="1">
    <source>
        <dbReference type="SAM" id="MobiDB-lite"/>
    </source>
</evidence>
<protein>
    <submittedName>
        <fullName evidence="2">Uncharacterized protein</fullName>
    </submittedName>
</protein>
<proteinExistence type="predicted"/>
<gene>
    <name evidence="2" type="ORF">GCM10008024_31640</name>
</gene>
<organism evidence="2 3">
    <name type="scientific">Allgaiera indica</name>
    <dbReference type="NCBI Taxonomy" id="765699"/>
    <lineage>
        <taxon>Bacteria</taxon>
        <taxon>Pseudomonadati</taxon>
        <taxon>Pseudomonadota</taxon>
        <taxon>Alphaproteobacteria</taxon>
        <taxon>Rhodobacterales</taxon>
        <taxon>Paracoccaceae</taxon>
        <taxon>Allgaiera</taxon>
    </lineage>
</organism>
<evidence type="ECO:0000313" key="2">
    <source>
        <dbReference type="EMBL" id="GHE04451.1"/>
    </source>
</evidence>
<name>A0AAN5A0Y0_9RHOB</name>
<dbReference type="Proteomes" id="UP000634647">
    <property type="component" value="Unassembled WGS sequence"/>
</dbReference>
<dbReference type="EMBL" id="BNAB01000017">
    <property type="protein sequence ID" value="GHE04451.1"/>
    <property type="molecule type" value="Genomic_DNA"/>
</dbReference>
<accession>A0AAN5A0Y0</accession>
<comment type="caution">
    <text evidence="2">The sequence shown here is derived from an EMBL/GenBank/DDBJ whole genome shotgun (WGS) entry which is preliminary data.</text>
</comment>
<reference evidence="2" key="1">
    <citation type="journal article" date="2014" name="Int. J. Syst. Evol. Microbiol.">
        <title>Complete genome sequence of Corynebacterium casei LMG S-19264T (=DSM 44701T), isolated from a smear-ripened cheese.</title>
        <authorList>
            <consortium name="US DOE Joint Genome Institute (JGI-PGF)"/>
            <person name="Walter F."/>
            <person name="Albersmeier A."/>
            <person name="Kalinowski J."/>
            <person name="Ruckert C."/>
        </authorList>
    </citation>
    <scope>NUCLEOTIDE SEQUENCE</scope>
    <source>
        <strain evidence="2">CGMCC 1.10859</strain>
    </source>
</reference>
<feature type="compositionally biased region" description="Basic and acidic residues" evidence="1">
    <location>
        <begin position="1"/>
        <end position="15"/>
    </location>
</feature>
<dbReference type="AlphaFoldDB" id="A0AAN5A0Y0"/>
<reference evidence="2" key="2">
    <citation type="submission" date="2023-06" db="EMBL/GenBank/DDBJ databases">
        <authorList>
            <person name="Sun Q."/>
            <person name="Zhou Y."/>
        </authorList>
    </citation>
    <scope>NUCLEOTIDE SEQUENCE</scope>
    <source>
        <strain evidence="2">CGMCC 1.10859</strain>
    </source>
</reference>
<evidence type="ECO:0000313" key="3">
    <source>
        <dbReference type="Proteomes" id="UP000634647"/>
    </source>
</evidence>
<dbReference type="RefSeq" id="WP_280138201.1">
    <property type="nucleotide sequence ID" value="NZ_BNAB01000017.1"/>
</dbReference>